<evidence type="ECO:0000313" key="3">
    <source>
        <dbReference type="Proteomes" id="UP001595989"/>
    </source>
</evidence>
<reference evidence="3" key="1">
    <citation type="journal article" date="2019" name="Int. J. Syst. Evol. Microbiol.">
        <title>The Global Catalogue of Microorganisms (GCM) 10K type strain sequencing project: providing services to taxonomists for standard genome sequencing and annotation.</title>
        <authorList>
            <consortium name="The Broad Institute Genomics Platform"/>
            <consortium name="The Broad Institute Genome Sequencing Center for Infectious Disease"/>
            <person name="Wu L."/>
            <person name="Ma J."/>
        </authorList>
    </citation>
    <scope>NUCLEOTIDE SEQUENCE [LARGE SCALE GENOMIC DNA]</scope>
    <source>
        <strain evidence="3">CGMCC 4.7426</strain>
    </source>
</reference>
<accession>A0ABV9DK07</accession>
<organism evidence="2 3">
    <name type="scientific">Virgibacillus kekensis</name>
    <dbReference type="NCBI Taxonomy" id="202261"/>
    <lineage>
        <taxon>Bacteria</taxon>
        <taxon>Bacillati</taxon>
        <taxon>Bacillota</taxon>
        <taxon>Bacilli</taxon>
        <taxon>Bacillales</taxon>
        <taxon>Bacillaceae</taxon>
        <taxon>Virgibacillus</taxon>
    </lineage>
</organism>
<dbReference type="EMBL" id="JBHSFU010000007">
    <property type="protein sequence ID" value="MFC4559156.1"/>
    <property type="molecule type" value="Genomic_DNA"/>
</dbReference>
<keyword evidence="1" id="KW-0472">Membrane</keyword>
<keyword evidence="3" id="KW-1185">Reference proteome</keyword>
<feature type="transmembrane region" description="Helical" evidence="1">
    <location>
        <begin position="77"/>
        <end position="94"/>
    </location>
</feature>
<feature type="transmembrane region" description="Helical" evidence="1">
    <location>
        <begin position="6"/>
        <end position="30"/>
    </location>
</feature>
<evidence type="ECO:0000313" key="2">
    <source>
        <dbReference type="EMBL" id="MFC4559156.1"/>
    </source>
</evidence>
<dbReference type="Proteomes" id="UP001595989">
    <property type="component" value="Unassembled WGS sequence"/>
</dbReference>
<feature type="transmembrane region" description="Helical" evidence="1">
    <location>
        <begin position="106"/>
        <end position="127"/>
    </location>
</feature>
<name>A0ABV9DK07_9BACI</name>
<comment type="caution">
    <text evidence="2">The sequence shown here is derived from an EMBL/GenBank/DDBJ whole genome shotgun (WGS) entry which is preliminary data.</text>
</comment>
<keyword evidence="1" id="KW-0812">Transmembrane</keyword>
<feature type="transmembrane region" description="Helical" evidence="1">
    <location>
        <begin position="133"/>
        <end position="160"/>
    </location>
</feature>
<dbReference type="Pfam" id="PF17099">
    <property type="entry name" value="TrpP"/>
    <property type="match status" value="1"/>
</dbReference>
<keyword evidence="1" id="KW-1133">Transmembrane helix</keyword>
<feature type="transmembrane region" description="Helical" evidence="1">
    <location>
        <begin position="51"/>
        <end position="71"/>
    </location>
</feature>
<evidence type="ECO:0000256" key="1">
    <source>
        <dbReference type="SAM" id="Phobius"/>
    </source>
</evidence>
<protein>
    <submittedName>
        <fullName evidence="2">Tryptophan transporter</fullName>
    </submittedName>
</protein>
<proteinExistence type="predicted"/>
<dbReference type="InterPro" id="IPR031360">
    <property type="entry name" value="TrpP"/>
</dbReference>
<sequence>MNTRVLIILSLLVGIGAVLHAIVPGIVYGVKPDMMLTMMFLGIMLFPRMKYVVLVAIVTGVISALTTMAPGGQIANMIDKPITALLFFGLFVLIKDRISLNVSAPALTAIGTMISGTVFLGSALYIVGLMEGAFPVLFLTVVLPTAAINTVLMAVVYPIVQKIIKRSQPLTIS</sequence>
<gene>
    <name evidence="2" type="ORF">ACFO3D_13235</name>
</gene>
<dbReference type="RefSeq" id="WP_390296726.1">
    <property type="nucleotide sequence ID" value="NZ_JBHSFU010000007.1"/>
</dbReference>